<evidence type="ECO:0000256" key="2">
    <source>
        <dbReference type="ARBA" id="ARBA00022605"/>
    </source>
</evidence>
<evidence type="ECO:0000256" key="10">
    <source>
        <dbReference type="ARBA" id="ARBA00066427"/>
    </source>
</evidence>
<comment type="similarity">
    <text evidence="9 12">Belongs to the Orn/Lys/Arg decarboxylase class-II family. LysA subfamily.</text>
</comment>
<evidence type="ECO:0000256" key="7">
    <source>
        <dbReference type="ARBA" id="ARBA00050464"/>
    </source>
</evidence>
<organism evidence="17 18">
    <name type="scientific">Saezia sanguinis</name>
    <dbReference type="NCBI Taxonomy" id="1965230"/>
    <lineage>
        <taxon>Bacteria</taxon>
        <taxon>Pseudomonadati</taxon>
        <taxon>Pseudomonadota</taxon>
        <taxon>Betaproteobacteria</taxon>
        <taxon>Burkholderiales</taxon>
        <taxon>Saeziaceae</taxon>
        <taxon>Saezia</taxon>
    </lineage>
</organism>
<dbReference type="GO" id="GO:0008836">
    <property type="term" value="F:diaminopimelate decarboxylase activity"/>
    <property type="evidence" value="ECO:0007669"/>
    <property type="project" value="UniProtKB-UniRule"/>
</dbReference>
<dbReference type="FunFam" id="2.40.37.10:FF:000003">
    <property type="entry name" value="Diaminopimelate decarboxylase"/>
    <property type="match status" value="1"/>
</dbReference>
<keyword evidence="4 12" id="KW-0663">Pyridoxal phosphate</keyword>
<proteinExistence type="inferred from homology"/>
<feature type="binding site" evidence="12">
    <location>
        <begin position="284"/>
        <end position="287"/>
    </location>
    <ligand>
        <name>pyridoxal 5'-phosphate</name>
        <dbReference type="ChEBI" id="CHEBI:597326"/>
    </ligand>
</feature>
<dbReference type="InterPro" id="IPR029066">
    <property type="entry name" value="PLP-binding_barrel"/>
</dbReference>
<evidence type="ECO:0000256" key="1">
    <source>
        <dbReference type="ARBA" id="ARBA00001933"/>
    </source>
</evidence>
<dbReference type="InterPro" id="IPR002986">
    <property type="entry name" value="DAP_deCOOHase_LysA"/>
</dbReference>
<feature type="domain" description="Orn/DAP/Arg decarboxylase 2 N-terminal" evidence="16">
    <location>
        <begin position="49"/>
        <end position="290"/>
    </location>
</feature>
<dbReference type="Pfam" id="PF00278">
    <property type="entry name" value="Orn_DAP_Arg_deC"/>
    <property type="match status" value="1"/>
</dbReference>
<evidence type="ECO:0000259" key="16">
    <source>
        <dbReference type="Pfam" id="PF02784"/>
    </source>
</evidence>
<dbReference type="Gene3D" id="3.20.20.10">
    <property type="entry name" value="Alanine racemase"/>
    <property type="match status" value="1"/>
</dbReference>
<accession>A0A433SDX3</accession>
<dbReference type="InterPro" id="IPR022653">
    <property type="entry name" value="De-COase2_pyr-phos_BS"/>
</dbReference>
<feature type="binding site" evidence="12">
    <location>
        <position position="247"/>
    </location>
    <ligand>
        <name>pyridoxal 5'-phosphate</name>
        <dbReference type="ChEBI" id="CHEBI:597326"/>
    </ligand>
</feature>
<dbReference type="RefSeq" id="WP_126978613.1">
    <property type="nucleotide sequence ID" value="NZ_PQSP01000002.1"/>
</dbReference>
<dbReference type="InterPro" id="IPR009006">
    <property type="entry name" value="Ala_racemase/Decarboxylase_C"/>
</dbReference>
<comment type="caution">
    <text evidence="17">The sequence shown here is derived from an EMBL/GenBank/DDBJ whole genome shotgun (WGS) entry which is preliminary data.</text>
</comment>
<dbReference type="SUPFAM" id="SSF50621">
    <property type="entry name" value="Alanine racemase C-terminal domain-like"/>
    <property type="match status" value="1"/>
</dbReference>
<dbReference type="GO" id="GO:0009089">
    <property type="term" value="P:lysine biosynthetic process via diaminopimelate"/>
    <property type="evidence" value="ECO:0007669"/>
    <property type="project" value="UniProtKB-UniRule"/>
</dbReference>
<dbReference type="CDD" id="cd06828">
    <property type="entry name" value="PLPDE_III_DapDC"/>
    <property type="match status" value="1"/>
</dbReference>
<evidence type="ECO:0000256" key="11">
    <source>
        <dbReference type="ARBA" id="ARBA00074972"/>
    </source>
</evidence>
<comment type="function">
    <text evidence="12">Specifically catalyzes the decarboxylation of meso-diaminopimelate (meso-DAP) to L-lysine.</text>
</comment>
<dbReference type="InterPro" id="IPR022643">
    <property type="entry name" value="De-COase2_C"/>
</dbReference>
<evidence type="ECO:0000256" key="12">
    <source>
        <dbReference type="HAMAP-Rule" id="MF_02120"/>
    </source>
</evidence>
<dbReference type="UniPathway" id="UPA00034">
    <property type="reaction ID" value="UER00027"/>
</dbReference>
<dbReference type="SUPFAM" id="SSF51419">
    <property type="entry name" value="PLP-binding barrel"/>
    <property type="match status" value="1"/>
</dbReference>
<gene>
    <name evidence="12 17" type="primary">lysA</name>
    <name evidence="17" type="ORF">CUZ56_00875</name>
</gene>
<evidence type="ECO:0000313" key="17">
    <source>
        <dbReference type="EMBL" id="RUS66938.1"/>
    </source>
</evidence>
<dbReference type="EC" id="4.1.1.20" evidence="10 12"/>
<evidence type="ECO:0000256" key="6">
    <source>
        <dbReference type="ARBA" id="ARBA00023239"/>
    </source>
</evidence>
<evidence type="ECO:0000256" key="4">
    <source>
        <dbReference type="ARBA" id="ARBA00022898"/>
    </source>
</evidence>
<comment type="pathway">
    <text evidence="8 12 14">Amino-acid biosynthesis; L-lysine biosynthesis via DAP pathway; L-lysine from DL-2,6-diaminopimelate: step 1/1.</text>
</comment>
<dbReference type="Proteomes" id="UP000286947">
    <property type="component" value="Unassembled WGS sequence"/>
</dbReference>
<evidence type="ECO:0000256" key="3">
    <source>
        <dbReference type="ARBA" id="ARBA00022793"/>
    </source>
</evidence>
<dbReference type="Pfam" id="PF02784">
    <property type="entry name" value="Orn_Arg_deC_N"/>
    <property type="match status" value="1"/>
</dbReference>
<feature type="binding site" evidence="12">
    <location>
        <position position="287"/>
    </location>
    <ligand>
        <name>substrate</name>
    </ligand>
</feature>
<evidence type="ECO:0000256" key="9">
    <source>
        <dbReference type="ARBA" id="ARBA00060983"/>
    </source>
</evidence>
<comment type="cofactor">
    <cofactor evidence="1 12 13 14">
        <name>pyridoxal 5'-phosphate</name>
        <dbReference type="ChEBI" id="CHEBI:597326"/>
    </cofactor>
</comment>
<keyword evidence="3 12" id="KW-0210">Decarboxylase</keyword>
<dbReference type="PRINTS" id="PR01181">
    <property type="entry name" value="DAPDCRBXLASE"/>
</dbReference>
<sequence>MNASLPGFPFFHYHQDQLYLEQVDIAALAAQYGTPLYVYSKAALLHAVSSYQQALAHTPSHLVCYAVKANSSLAILQTLAQAGCGFDIVSGGELQRVLTAGAKANTVVFSGVGKTRAEMHQALKAGIKCFNVESLQELDVLASVAKEAGTQAPVSLRINPDVDAKTHPYISTGLENNKFGIAYKQALAAYQHAASLPDLRIVGIDCHIGSQITEASPYLDTVNRLLALIQQIESHGIHLEHIDLGGGLGITYHDETPPTPTNLYQPLIERLHAHGLQSRELLVEPGRSIVGNAGALITQVLYLKPGAHKNFCIVDAAMNDLARPAMYEAYHEIVELKRHTDLPAAPYDVVGPVCESSDWLGYDRQLRVQAGDFLAVLSAGAYGMTMSSNYNSRTRAAEILVDGKSVHLIRKRETVTDLYAHEQLLP</sequence>
<dbReference type="NCBIfam" id="TIGR01048">
    <property type="entry name" value="lysA"/>
    <property type="match status" value="1"/>
</dbReference>
<dbReference type="InterPro" id="IPR022644">
    <property type="entry name" value="De-COase2_N"/>
</dbReference>
<name>A0A433SDX3_9BURK</name>
<dbReference type="PANTHER" id="PTHR43727:SF2">
    <property type="entry name" value="GROUP IV DECARBOXYLASE"/>
    <property type="match status" value="1"/>
</dbReference>
<feature type="modified residue" description="N6-(pyridoxal phosphate)lysine" evidence="12 13">
    <location>
        <position position="68"/>
    </location>
</feature>
<protein>
    <recommendedName>
        <fullName evidence="11 12">Diaminopimelate decarboxylase</fullName>
        <shortName evidence="12">DAP decarboxylase</shortName>
        <shortName evidence="12">DAPDC</shortName>
        <ecNumber evidence="10 12">4.1.1.20</ecNumber>
    </recommendedName>
</protein>
<dbReference type="PROSITE" id="PS00878">
    <property type="entry name" value="ODR_DC_2_1"/>
    <property type="match status" value="1"/>
</dbReference>
<dbReference type="AlphaFoldDB" id="A0A433SDX3"/>
<feature type="binding site" evidence="12">
    <location>
        <position position="327"/>
    </location>
    <ligand>
        <name>substrate</name>
    </ligand>
</feature>
<feature type="binding site" evidence="12">
    <location>
        <position position="355"/>
    </location>
    <ligand>
        <name>substrate</name>
    </ligand>
</feature>
<keyword evidence="2 12" id="KW-0028">Amino-acid biosynthesis</keyword>
<dbReference type="OrthoDB" id="9802241at2"/>
<dbReference type="PRINTS" id="PR01179">
    <property type="entry name" value="ODADCRBXLASE"/>
</dbReference>
<evidence type="ECO:0000256" key="8">
    <source>
        <dbReference type="ARBA" id="ARBA00060643"/>
    </source>
</evidence>
<evidence type="ECO:0000259" key="15">
    <source>
        <dbReference type="Pfam" id="PF00278"/>
    </source>
</evidence>
<reference evidence="17 18" key="1">
    <citation type="submission" date="2018-01" db="EMBL/GenBank/DDBJ databases">
        <title>Saezia sanguinis gen. nov., sp. nov., in the order Burkholderiales isolated from human blood.</title>
        <authorList>
            <person name="Medina-Pascual M.J."/>
            <person name="Valdezate S."/>
            <person name="Monzon S."/>
            <person name="Cuesta I."/>
            <person name="Carrasco G."/>
            <person name="Villalon P."/>
            <person name="Saez-Nieto J.A."/>
        </authorList>
    </citation>
    <scope>NUCLEOTIDE SEQUENCE [LARGE SCALE GENOMIC DNA]</scope>
    <source>
        <strain evidence="17 18">CNM695-12</strain>
    </source>
</reference>
<dbReference type="EMBL" id="PQSP01000002">
    <property type="protein sequence ID" value="RUS66938.1"/>
    <property type="molecule type" value="Genomic_DNA"/>
</dbReference>
<dbReference type="HAMAP" id="MF_02120">
    <property type="entry name" value="LysA"/>
    <property type="match status" value="1"/>
</dbReference>
<feature type="binding site" evidence="12">
    <location>
        <position position="323"/>
    </location>
    <ligand>
        <name>substrate</name>
    </ligand>
</feature>
<feature type="binding site" evidence="12">
    <location>
        <position position="382"/>
    </location>
    <ligand>
        <name>substrate</name>
    </ligand>
</feature>
<comment type="subunit">
    <text evidence="12">Homodimer.</text>
</comment>
<feature type="domain" description="Orn/DAP/Arg decarboxylase 2 C-terminal" evidence="15">
    <location>
        <begin position="37"/>
        <end position="380"/>
    </location>
</feature>
<keyword evidence="6 12" id="KW-0456">Lyase</keyword>
<evidence type="ECO:0000313" key="18">
    <source>
        <dbReference type="Proteomes" id="UP000286947"/>
    </source>
</evidence>
<dbReference type="PANTHER" id="PTHR43727">
    <property type="entry name" value="DIAMINOPIMELATE DECARBOXYLASE"/>
    <property type="match status" value="1"/>
</dbReference>
<evidence type="ECO:0000256" key="13">
    <source>
        <dbReference type="PIRSR" id="PIRSR600183-50"/>
    </source>
</evidence>
<keyword evidence="18" id="KW-1185">Reference proteome</keyword>
<dbReference type="Gene3D" id="2.40.37.10">
    <property type="entry name" value="Lyase, Ornithine Decarboxylase, Chain A, domain 1"/>
    <property type="match status" value="1"/>
</dbReference>
<feature type="binding site" evidence="12">
    <location>
        <position position="382"/>
    </location>
    <ligand>
        <name>pyridoxal 5'-phosphate</name>
        <dbReference type="ChEBI" id="CHEBI:597326"/>
    </ligand>
</feature>
<evidence type="ECO:0000256" key="14">
    <source>
        <dbReference type="RuleBase" id="RU003738"/>
    </source>
</evidence>
<comment type="catalytic activity">
    <reaction evidence="7 12 14">
        <text>meso-2,6-diaminopimelate + H(+) = L-lysine + CO2</text>
        <dbReference type="Rhea" id="RHEA:15101"/>
        <dbReference type="ChEBI" id="CHEBI:15378"/>
        <dbReference type="ChEBI" id="CHEBI:16526"/>
        <dbReference type="ChEBI" id="CHEBI:32551"/>
        <dbReference type="ChEBI" id="CHEBI:57791"/>
        <dbReference type="EC" id="4.1.1.20"/>
    </reaction>
</comment>
<evidence type="ECO:0000256" key="5">
    <source>
        <dbReference type="ARBA" id="ARBA00023154"/>
    </source>
</evidence>
<feature type="active site" description="Proton donor" evidence="13">
    <location>
        <position position="354"/>
    </location>
</feature>
<dbReference type="InterPro" id="IPR000183">
    <property type="entry name" value="Orn/DAP/Arg_de-COase"/>
</dbReference>
<dbReference type="FunFam" id="3.20.20.10:FF:000003">
    <property type="entry name" value="Diaminopimelate decarboxylase"/>
    <property type="match status" value="1"/>
</dbReference>
<keyword evidence="5 12" id="KW-0457">Lysine biosynthesis</keyword>
<dbReference type="GO" id="GO:0030170">
    <property type="term" value="F:pyridoxal phosphate binding"/>
    <property type="evidence" value="ECO:0007669"/>
    <property type="project" value="UniProtKB-UniRule"/>
</dbReference>